<name>A0A7X1B3U2_9BACT</name>
<gene>
    <name evidence="2" type="ORF">H5P27_02550</name>
</gene>
<evidence type="ECO:0000313" key="3">
    <source>
        <dbReference type="Proteomes" id="UP000526501"/>
    </source>
</evidence>
<accession>A0A7X1B3U2</accession>
<protein>
    <submittedName>
        <fullName evidence="2">Uncharacterized protein</fullName>
    </submittedName>
</protein>
<keyword evidence="3" id="KW-1185">Reference proteome</keyword>
<dbReference type="Proteomes" id="UP000526501">
    <property type="component" value="Unassembled WGS sequence"/>
</dbReference>
<evidence type="ECO:0000313" key="2">
    <source>
        <dbReference type="EMBL" id="MBC2604914.1"/>
    </source>
</evidence>
<comment type="caution">
    <text evidence="2">The sequence shown here is derived from an EMBL/GenBank/DDBJ whole genome shotgun (WGS) entry which is preliminary data.</text>
</comment>
<keyword evidence="1" id="KW-0812">Transmembrane</keyword>
<reference evidence="2 3" key="1">
    <citation type="submission" date="2020-07" db="EMBL/GenBank/DDBJ databases">
        <authorList>
            <person name="Feng X."/>
        </authorList>
    </citation>
    <scope>NUCLEOTIDE SEQUENCE [LARGE SCALE GENOMIC DNA]</scope>
    <source>
        <strain evidence="2 3">JCM23202</strain>
    </source>
</reference>
<organism evidence="2 3">
    <name type="scientific">Pelagicoccus albus</name>
    <dbReference type="NCBI Taxonomy" id="415222"/>
    <lineage>
        <taxon>Bacteria</taxon>
        <taxon>Pseudomonadati</taxon>
        <taxon>Verrucomicrobiota</taxon>
        <taxon>Opitutia</taxon>
        <taxon>Puniceicoccales</taxon>
        <taxon>Pelagicoccaceae</taxon>
        <taxon>Pelagicoccus</taxon>
    </lineage>
</organism>
<keyword evidence="1" id="KW-0472">Membrane</keyword>
<proteinExistence type="predicted"/>
<dbReference type="EMBL" id="JACHVC010000005">
    <property type="protein sequence ID" value="MBC2604914.1"/>
    <property type="molecule type" value="Genomic_DNA"/>
</dbReference>
<feature type="transmembrane region" description="Helical" evidence="1">
    <location>
        <begin position="15"/>
        <end position="38"/>
    </location>
</feature>
<evidence type="ECO:0000256" key="1">
    <source>
        <dbReference type="SAM" id="Phobius"/>
    </source>
</evidence>
<keyword evidence="1" id="KW-1133">Transmembrane helix</keyword>
<sequence length="225" mass="25225">MVKTYQSKAPGIRNVSSVLAILGVLASLGALVFIRFYMNRTVDSYTEKSLSEFSSYASAIERSDETVLFEGLPSPSSEPDLYMVESVRPDFRAYADLSKGEELSLYAQPMGIGDLEKMQLSNLLTNPRYIEKSGYKRNSAPFHADYGVQFETRETTPILVFINLSGEELLFTGGPQKLACKLTEEGASELRFVLRPWIKNRPSPEHRTFFQQAIELNENGGLNDD</sequence>
<dbReference type="AlphaFoldDB" id="A0A7X1B3U2"/>
<dbReference type="RefSeq" id="WP_185658804.1">
    <property type="nucleotide sequence ID" value="NZ_CAWPOO010000005.1"/>
</dbReference>